<evidence type="ECO:0000313" key="3">
    <source>
        <dbReference type="Proteomes" id="UP000035740"/>
    </source>
</evidence>
<name>A0A0J8AYD9_BETVV</name>
<dbReference type="EMBL" id="KQ098533">
    <property type="protein sequence ID" value="KMS93839.1"/>
    <property type="molecule type" value="Genomic_DNA"/>
</dbReference>
<dbReference type="Gramene" id="KMS93839">
    <property type="protein sequence ID" value="KMS93839"/>
    <property type="gene ID" value="BVRB_027440"/>
</dbReference>
<accession>A0A0J8AYD9</accession>
<dbReference type="SUPFAM" id="SSF54928">
    <property type="entry name" value="RNA-binding domain, RBD"/>
    <property type="match status" value="1"/>
</dbReference>
<sequence>NQSMGMSKVLFARKSDAEAAIKALNEVSFDGRTLFVKMDSNYVSTGDAVSKQDEPATAESGADTASSSQFDDELMRSIDSAAKVQHHAICFDQLTCVQAPVQTDDVDEAIRADNAALERELERQPSA</sequence>
<dbReference type="GO" id="GO:0003676">
    <property type="term" value="F:nucleic acid binding"/>
    <property type="evidence" value="ECO:0007669"/>
    <property type="project" value="InterPro"/>
</dbReference>
<dbReference type="Proteomes" id="UP000035740">
    <property type="component" value="Unassembled WGS sequence"/>
</dbReference>
<evidence type="ECO:0000256" key="1">
    <source>
        <dbReference type="SAM" id="MobiDB-lite"/>
    </source>
</evidence>
<gene>
    <name evidence="2" type="ORF">BVRB_027440</name>
</gene>
<keyword evidence="3" id="KW-1185">Reference proteome</keyword>
<feature type="non-terminal residue" evidence="2">
    <location>
        <position position="1"/>
    </location>
</feature>
<proteinExistence type="predicted"/>
<reference evidence="2 3" key="1">
    <citation type="journal article" date="2014" name="Nature">
        <title>The genome of the recently domesticated crop plant sugar beet (Beta vulgaris).</title>
        <authorList>
            <person name="Dohm J.C."/>
            <person name="Minoche A.E."/>
            <person name="Holtgrawe D."/>
            <person name="Capella-Gutierrez S."/>
            <person name="Zakrzewski F."/>
            <person name="Tafer H."/>
            <person name="Rupp O."/>
            <person name="Sorensen T.R."/>
            <person name="Stracke R."/>
            <person name="Reinhardt R."/>
            <person name="Goesmann A."/>
            <person name="Kraft T."/>
            <person name="Schulz B."/>
            <person name="Stadler P.F."/>
            <person name="Schmidt T."/>
            <person name="Gabaldon T."/>
            <person name="Lehrach H."/>
            <person name="Weisshaar B."/>
            <person name="Himmelbauer H."/>
        </authorList>
    </citation>
    <scope>NUCLEOTIDE SEQUENCE [LARGE SCALE GENOMIC DNA]</scope>
    <source>
        <tissue evidence="2">Taproot</tissue>
    </source>
</reference>
<dbReference type="InterPro" id="IPR035979">
    <property type="entry name" value="RBD_domain_sf"/>
</dbReference>
<dbReference type="InterPro" id="IPR012677">
    <property type="entry name" value="Nucleotide-bd_a/b_plait_sf"/>
</dbReference>
<dbReference type="Gene3D" id="3.30.70.330">
    <property type="match status" value="1"/>
</dbReference>
<dbReference type="AlphaFoldDB" id="A0A0J8AYD9"/>
<evidence type="ECO:0008006" key="4">
    <source>
        <dbReference type="Google" id="ProtNLM"/>
    </source>
</evidence>
<dbReference type="CDD" id="cd00590">
    <property type="entry name" value="RRM_SF"/>
    <property type="match status" value="1"/>
</dbReference>
<feature type="region of interest" description="Disordered" evidence="1">
    <location>
        <begin position="46"/>
        <end position="71"/>
    </location>
</feature>
<evidence type="ECO:0000313" key="2">
    <source>
        <dbReference type="EMBL" id="KMS93839.1"/>
    </source>
</evidence>
<organism evidence="2 3">
    <name type="scientific">Beta vulgaris subsp. vulgaris</name>
    <name type="common">Beet</name>
    <dbReference type="NCBI Taxonomy" id="3555"/>
    <lineage>
        <taxon>Eukaryota</taxon>
        <taxon>Viridiplantae</taxon>
        <taxon>Streptophyta</taxon>
        <taxon>Embryophyta</taxon>
        <taxon>Tracheophyta</taxon>
        <taxon>Spermatophyta</taxon>
        <taxon>Magnoliopsida</taxon>
        <taxon>eudicotyledons</taxon>
        <taxon>Gunneridae</taxon>
        <taxon>Pentapetalae</taxon>
        <taxon>Caryophyllales</taxon>
        <taxon>Chenopodiaceae</taxon>
        <taxon>Betoideae</taxon>
        <taxon>Beta</taxon>
    </lineage>
</organism>
<protein>
    <recommendedName>
        <fullName evidence="4">RRM domain-containing protein</fullName>
    </recommendedName>
</protein>